<dbReference type="InterPro" id="IPR035906">
    <property type="entry name" value="MetI-like_sf"/>
</dbReference>
<dbReference type="EMBL" id="JACBXV010000119">
    <property type="protein sequence ID" value="NYS69592.1"/>
    <property type="molecule type" value="Genomic_DNA"/>
</dbReference>
<name>A0A853EMU0_9ACTO</name>
<dbReference type="SUPFAM" id="SSF160964">
    <property type="entry name" value="MalF N-terminal region-like"/>
    <property type="match status" value="1"/>
</dbReference>
<evidence type="ECO:0000256" key="3">
    <source>
        <dbReference type="ARBA" id="ARBA00022475"/>
    </source>
</evidence>
<feature type="transmembrane region" description="Helical" evidence="7">
    <location>
        <begin position="62"/>
        <end position="91"/>
    </location>
</feature>
<dbReference type="InterPro" id="IPR000515">
    <property type="entry name" value="MetI-like"/>
</dbReference>
<evidence type="ECO:0000256" key="5">
    <source>
        <dbReference type="ARBA" id="ARBA00022989"/>
    </source>
</evidence>
<feature type="transmembrane region" description="Helical" evidence="7">
    <location>
        <begin position="7"/>
        <end position="29"/>
    </location>
</feature>
<evidence type="ECO:0000256" key="1">
    <source>
        <dbReference type="ARBA" id="ARBA00004651"/>
    </source>
</evidence>
<evidence type="ECO:0000313" key="11">
    <source>
        <dbReference type="Proteomes" id="UP000572528"/>
    </source>
</evidence>
<evidence type="ECO:0000256" key="8">
    <source>
        <dbReference type="SAM" id="MobiDB-lite"/>
    </source>
</evidence>
<dbReference type="Proteomes" id="UP000572528">
    <property type="component" value="Unassembled WGS sequence"/>
</dbReference>
<dbReference type="GO" id="GO:0005886">
    <property type="term" value="C:plasma membrane"/>
    <property type="evidence" value="ECO:0007669"/>
    <property type="project" value="UniProtKB-SubCell"/>
</dbReference>
<dbReference type="PANTHER" id="PTHR30193:SF44">
    <property type="entry name" value="LACTOSE TRANSPORT SYSTEM PERMEASE PROTEIN LACF"/>
    <property type="match status" value="1"/>
</dbReference>
<organism evidence="10 11">
    <name type="scientific">Actinomyces bowdenii</name>
    <dbReference type="NCBI Taxonomy" id="131109"/>
    <lineage>
        <taxon>Bacteria</taxon>
        <taxon>Bacillati</taxon>
        <taxon>Actinomycetota</taxon>
        <taxon>Actinomycetes</taxon>
        <taxon>Actinomycetales</taxon>
        <taxon>Actinomycetaceae</taxon>
        <taxon>Actinomyces</taxon>
    </lineage>
</organism>
<comment type="subcellular location">
    <subcellularLocation>
        <location evidence="1 7">Cell membrane</location>
        <topology evidence="1 7">Multi-pass membrane protein</topology>
    </subcellularLocation>
</comment>
<gene>
    <name evidence="10" type="ORF">HZZ05_08710</name>
</gene>
<proteinExistence type="inferred from homology"/>
<feature type="transmembrane region" description="Helical" evidence="7">
    <location>
        <begin position="151"/>
        <end position="176"/>
    </location>
</feature>
<feature type="transmembrane region" description="Helical" evidence="7">
    <location>
        <begin position="206"/>
        <end position="226"/>
    </location>
</feature>
<dbReference type="Gene3D" id="1.10.3720.10">
    <property type="entry name" value="MetI-like"/>
    <property type="match status" value="1"/>
</dbReference>
<feature type="domain" description="ABC transmembrane type-1" evidence="9">
    <location>
        <begin position="66"/>
        <end position="282"/>
    </location>
</feature>
<keyword evidence="6 7" id="KW-0472">Membrane</keyword>
<evidence type="ECO:0000256" key="4">
    <source>
        <dbReference type="ARBA" id="ARBA00022692"/>
    </source>
</evidence>
<reference evidence="10 11" key="1">
    <citation type="submission" date="2020-07" db="EMBL/GenBank/DDBJ databases">
        <title>MOT database genomes.</title>
        <authorList>
            <person name="Joseph S."/>
            <person name="Aduse-Opoku J."/>
            <person name="Hashim A."/>
            <person name="Wade W."/>
            <person name="Curtis M."/>
        </authorList>
    </citation>
    <scope>NUCLEOTIDE SEQUENCE [LARGE SCALE GENOMIC DNA]</scope>
    <source>
        <strain evidence="10 11">WMus004</strain>
    </source>
</reference>
<sequence>MRTHRWFVPYLLLAPAILWVVVFSIWPFLNTVVLSFTDARPLRTPQFVGMENFTRLLADERFGYAMVTSLVYVLVCVPLLTFLPLGLALLVQRRLPGIAVFRTTYYFPVIASVVVVGIIWAWVFDTKGIINESLAFTGLTDQPIEFLIDRWLILLSAISLTVWKGLGYYMVVYLAALTAVDRELHEAAALDGAGAWRRFWTVTVPAVRPAMLLISALITVAAMRIFSEIYVLTNGSGGPGGQAQSLVMLIQLTGKGLNGNLGYASAISVVLFLLTIGPLALVGWINQGSEIRQALAQRRRTRAVRRATRTAQGGAAPAGPDGPAPGGGSATMTTRATGAVGSASAVAGPQDGEH</sequence>
<feature type="region of interest" description="Disordered" evidence="8">
    <location>
        <begin position="302"/>
        <end position="354"/>
    </location>
</feature>
<dbReference type="GO" id="GO:0055085">
    <property type="term" value="P:transmembrane transport"/>
    <property type="evidence" value="ECO:0007669"/>
    <property type="project" value="InterPro"/>
</dbReference>
<keyword evidence="4 7" id="KW-0812">Transmembrane</keyword>
<dbReference type="PROSITE" id="PS50928">
    <property type="entry name" value="ABC_TM1"/>
    <property type="match status" value="1"/>
</dbReference>
<dbReference type="Pfam" id="PF00528">
    <property type="entry name" value="BPD_transp_1"/>
    <property type="match status" value="1"/>
</dbReference>
<keyword evidence="2 7" id="KW-0813">Transport</keyword>
<evidence type="ECO:0000256" key="7">
    <source>
        <dbReference type="RuleBase" id="RU363032"/>
    </source>
</evidence>
<feature type="transmembrane region" description="Helical" evidence="7">
    <location>
        <begin position="261"/>
        <end position="285"/>
    </location>
</feature>
<dbReference type="PANTHER" id="PTHR30193">
    <property type="entry name" value="ABC TRANSPORTER PERMEASE PROTEIN"/>
    <property type="match status" value="1"/>
</dbReference>
<comment type="caution">
    <text evidence="10">The sequence shown here is derived from an EMBL/GenBank/DDBJ whole genome shotgun (WGS) entry which is preliminary data.</text>
</comment>
<keyword evidence="5 7" id="KW-1133">Transmembrane helix</keyword>
<evidence type="ECO:0000259" key="9">
    <source>
        <dbReference type="PROSITE" id="PS50928"/>
    </source>
</evidence>
<feature type="compositionally biased region" description="Low complexity" evidence="8">
    <location>
        <begin position="309"/>
        <end position="321"/>
    </location>
</feature>
<keyword evidence="3" id="KW-1003">Cell membrane</keyword>
<feature type="compositionally biased region" description="Low complexity" evidence="8">
    <location>
        <begin position="330"/>
        <end position="348"/>
    </location>
</feature>
<feature type="transmembrane region" description="Helical" evidence="7">
    <location>
        <begin position="103"/>
        <end position="123"/>
    </location>
</feature>
<dbReference type="RefSeq" id="WP_179900864.1">
    <property type="nucleotide sequence ID" value="NZ_JACBXV010000119.1"/>
</dbReference>
<evidence type="ECO:0000256" key="6">
    <source>
        <dbReference type="ARBA" id="ARBA00023136"/>
    </source>
</evidence>
<dbReference type="CDD" id="cd06261">
    <property type="entry name" value="TM_PBP2"/>
    <property type="match status" value="1"/>
</dbReference>
<evidence type="ECO:0000313" key="10">
    <source>
        <dbReference type="EMBL" id="NYS69592.1"/>
    </source>
</evidence>
<comment type="similarity">
    <text evidence="7">Belongs to the binding-protein-dependent transport system permease family.</text>
</comment>
<accession>A0A853EMU0</accession>
<dbReference type="SUPFAM" id="SSF161098">
    <property type="entry name" value="MetI-like"/>
    <property type="match status" value="1"/>
</dbReference>
<protein>
    <submittedName>
        <fullName evidence="10">Sugar ABC transporter permease</fullName>
    </submittedName>
</protein>
<dbReference type="InterPro" id="IPR051393">
    <property type="entry name" value="ABC_transporter_permease"/>
</dbReference>
<evidence type="ECO:0000256" key="2">
    <source>
        <dbReference type="ARBA" id="ARBA00022448"/>
    </source>
</evidence>
<dbReference type="AlphaFoldDB" id="A0A853EMU0"/>